<name>A0A0G1T1K9_9BACT</name>
<keyword evidence="1" id="KW-1133">Transmembrane helix</keyword>
<comment type="caution">
    <text evidence="2">The sequence shown here is derived from an EMBL/GenBank/DDBJ whole genome shotgun (WGS) entry which is preliminary data.</text>
</comment>
<evidence type="ECO:0000256" key="1">
    <source>
        <dbReference type="SAM" id="Phobius"/>
    </source>
</evidence>
<dbReference type="Proteomes" id="UP000034879">
    <property type="component" value="Unassembled WGS sequence"/>
</dbReference>
<dbReference type="PROSITE" id="PS51257">
    <property type="entry name" value="PROKAR_LIPOPROTEIN"/>
    <property type="match status" value="1"/>
</dbReference>
<accession>A0A0G1T1K9</accession>
<gene>
    <name evidence="2" type="ORF">UY01_C0006G0035</name>
</gene>
<organism evidence="2 3">
    <name type="scientific">Candidatus Nomurabacteria bacterium GW2011_GWB1_47_6</name>
    <dbReference type="NCBI Taxonomy" id="1618749"/>
    <lineage>
        <taxon>Bacteria</taxon>
        <taxon>Candidatus Nomuraibacteriota</taxon>
    </lineage>
</organism>
<feature type="transmembrane region" description="Helical" evidence="1">
    <location>
        <begin position="16"/>
        <end position="34"/>
    </location>
</feature>
<protein>
    <submittedName>
        <fullName evidence="2">Uncharacterized protein</fullName>
    </submittedName>
</protein>
<sequence>MNNAEKNFRKFRKGPILLAVGFLAASCFGFFYVFKAINENKAVASEALLAWKAEETKRDEVRSLDKFLESVRDDRASLDGHFAQSSNAVPFLDSLEELGGLASAKSEVLSVEMPVGGSDLLVTLKAEGSFKSVYKFLELLENSPYALEFVSLDIGRVSKTDAAAGWEGFFKIKLLTFTP</sequence>
<keyword evidence="1" id="KW-0472">Membrane</keyword>
<proteinExistence type="predicted"/>
<reference evidence="2 3" key="1">
    <citation type="journal article" date="2015" name="Nature">
        <title>rRNA introns, odd ribosomes, and small enigmatic genomes across a large radiation of phyla.</title>
        <authorList>
            <person name="Brown C.T."/>
            <person name="Hug L.A."/>
            <person name="Thomas B.C."/>
            <person name="Sharon I."/>
            <person name="Castelle C.J."/>
            <person name="Singh A."/>
            <person name="Wilkins M.J."/>
            <person name="Williams K.H."/>
            <person name="Banfield J.F."/>
        </authorList>
    </citation>
    <scope>NUCLEOTIDE SEQUENCE [LARGE SCALE GENOMIC DNA]</scope>
</reference>
<keyword evidence="1" id="KW-0812">Transmembrane</keyword>
<evidence type="ECO:0000313" key="3">
    <source>
        <dbReference type="Proteomes" id="UP000034879"/>
    </source>
</evidence>
<evidence type="ECO:0000313" key="2">
    <source>
        <dbReference type="EMBL" id="KKU75706.1"/>
    </source>
</evidence>
<dbReference type="AlphaFoldDB" id="A0A0G1T1K9"/>
<dbReference type="EMBL" id="LCOJ01000006">
    <property type="protein sequence ID" value="KKU75706.1"/>
    <property type="molecule type" value="Genomic_DNA"/>
</dbReference>